<dbReference type="NCBIfam" id="TIGR03030">
    <property type="entry name" value="CelA"/>
    <property type="match status" value="1"/>
</dbReference>
<dbReference type="GO" id="GO:0030244">
    <property type="term" value="P:cellulose biosynthetic process"/>
    <property type="evidence" value="ECO:0007669"/>
    <property type="project" value="UniProtKB-KW"/>
</dbReference>
<comment type="pathway">
    <text evidence="7">Glycan metabolism; bacterial cellulose biosynthesis.</text>
</comment>
<dbReference type="OrthoDB" id="9806824at2"/>
<comment type="catalytic activity">
    <reaction evidence="7">
        <text>[(1-&gt;4)-beta-D-glucosyl](n) + UDP-alpha-D-glucose = [(1-&gt;4)-beta-D-glucosyl](n+1) + UDP + H(+)</text>
        <dbReference type="Rhea" id="RHEA:19929"/>
        <dbReference type="Rhea" id="RHEA-COMP:10033"/>
        <dbReference type="Rhea" id="RHEA-COMP:10034"/>
        <dbReference type="ChEBI" id="CHEBI:15378"/>
        <dbReference type="ChEBI" id="CHEBI:18246"/>
        <dbReference type="ChEBI" id="CHEBI:58223"/>
        <dbReference type="ChEBI" id="CHEBI:58885"/>
        <dbReference type="EC" id="2.4.1.12"/>
    </reaction>
</comment>
<evidence type="ECO:0000256" key="8">
    <source>
        <dbReference type="SAM" id="MobiDB-lite"/>
    </source>
</evidence>
<keyword evidence="7" id="KW-0135">Cellulose biosynthesis</keyword>
<evidence type="ECO:0000313" key="12">
    <source>
        <dbReference type="Proteomes" id="UP000245137"/>
    </source>
</evidence>
<dbReference type="CDD" id="cd06421">
    <property type="entry name" value="CESA_CelA_like"/>
    <property type="match status" value="1"/>
</dbReference>
<dbReference type="EMBL" id="PUIV01000002">
    <property type="protein sequence ID" value="PWB95392.1"/>
    <property type="molecule type" value="Genomic_DNA"/>
</dbReference>
<feature type="chain" id="PRO_5015564348" description="Cellulose synthase catalytic subunit [UDP-forming]" evidence="9">
    <location>
        <begin position="21"/>
        <end position="762"/>
    </location>
</feature>
<keyword evidence="2 7" id="KW-0328">Glycosyltransferase</keyword>
<dbReference type="Gene3D" id="3.90.550.10">
    <property type="entry name" value="Spore Coat Polysaccharide Biosynthesis Protein SpsA, Chain A"/>
    <property type="match status" value="1"/>
</dbReference>
<reference evidence="11 12" key="1">
    <citation type="journal article" date="2018" name="Appl. Microbiol. Biotechnol.">
        <title>Co-cultivation of the strictly anaerobic methanogen Methanosarcina barkeri with aerobic methanotrophs in an oxygen-limited membrane bioreactor.</title>
        <authorList>
            <person name="In 't Zandt M.H."/>
            <person name="van den Bosch T.J.M."/>
            <person name="Rijkers R."/>
            <person name="van Kessel M.A.H.J."/>
            <person name="Jetten M.S.M."/>
            <person name="Welte C.U."/>
        </authorList>
    </citation>
    <scope>NUCLEOTIDE SEQUENCE [LARGE SCALE GENOMIC DNA]</scope>
    <source>
        <strain evidence="11 12">DSM 17706</strain>
    </source>
</reference>
<comment type="function">
    <text evidence="7">Catalytic subunit of cellulose synthase. It polymerizes uridine 5'-diphosphate glucose to cellulose.</text>
</comment>
<name>A0A2U1SUW3_METSR</name>
<keyword evidence="4 7" id="KW-0812">Transmembrane</keyword>
<feature type="transmembrane region" description="Helical" evidence="7">
    <location>
        <begin position="403"/>
        <end position="423"/>
    </location>
</feature>
<dbReference type="Proteomes" id="UP000245137">
    <property type="component" value="Unassembled WGS sequence"/>
</dbReference>
<comment type="caution">
    <text evidence="11">The sequence shown here is derived from an EMBL/GenBank/DDBJ whole genome shotgun (WGS) entry which is preliminary data.</text>
</comment>
<evidence type="ECO:0000256" key="9">
    <source>
        <dbReference type="SAM" id="SignalP"/>
    </source>
</evidence>
<feature type="transmembrane region" description="Helical" evidence="7">
    <location>
        <begin position="507"/>
        <end position="527"/>
    </location>
</feature>
<proteinExistence type="predicted"/>
<evidence type="ECO:0000259" key="10">
    <source>
        <dbReference type="Pfam" id="PF13632"/>
    </source>
</evidence>
<keyword evidence="12" id="KW-1185">Reference proteome</keyword>
<evidence type="ECO:0000313" key="11">
    <source>
        <dbReference type="EMBL" id="PWB95392.1"/>
    </source>
</evidence>
<accession>A0A2U1SUW3</accession>
<dbReference type="PRINTS" id="PR01439">
    <property type="entry name" value="CELLSNTHASEA"/>
</dbReference>
<feature type="domain" description="Glycosyltransferase 2-like" evidence="10">
    <location>
        <begin position="228"/>
        <end position="441"/>
    </location>
</feature>
<sequence>MSLLRFLSFLLLGAVAVALATQPVSVQAQLATSLSVIFLLAFLWRFARGAEARQLFIALALFVVLRYVYWRVTSTLPPLSDPVGFTCGSILLAAELYCVAMLLLTLVVNAEPLKREPAPQIEDEALPAVDVLVPSYDESASILATTLAAAKSMDYPADRLNVFLLDDGGTEQKCAHPDPEIAERARARRASLQELCAALGCYYLTREHNERAKAGNLNAALEHIDGDIVVVLDADHAPFRSFLRETIGYFFEDDRLFLVQTPHVFLNPDPIEQNLRTFRHMPSENEMFYGVTQRGLDKWNAAFFCGSAALLRRAALDDAGGFSGVSVTEDCETALELHAQGWTSVYVDKPLVAGLQPQTFAAFIGQRVRWCQGMLQILLLRNPLLKRGLEPLQRLGYLSSMSFWFFPFPRLVFMLAPLAFILFDVKIFVSNIEEAIAYTATYVVVNAMLQNYLFGRVRWPWVSELYEYCQGVFLSKAILSVLLRPHSPSFRVTEKGATRAQDRLSELAWPFFAIYGLLAIGAVVAVYRCVAEPGVRQLIVFVGLWNFFNLVTAGVALGAVAERRRREKHPSLPVERRGALALGEEHVRVAIEEVSAGGCRLRAATEADAEALAAAKQTEGRLFIDSVVDAARRPSLSARIVGVAADGRRHLVFALTQPQDHLALADLMYGDATALERFQAARRKHKGIVAGTAQFLWWGAIEPLRAFAYLRPRAGEAARSEPPPIAELPSIFGRRQPRLRPPSKVKTPPAIERERSVRHESV</sequence>
<evidence type="ECO:0000256" key="7">
    <source>
        <dbReference type="RuleBase" id="RU365020"/>
    </source>
</evidence>
<keyword evidence="5 7" id="KW-1133">Transmembrane helix</keyword>
<evidence type="ECO:0000256" key="5">
    <source>
        <dbReference type="ARBA" id="ARBA00022989"/>
    </source>
</evidence>
<comment type="subcellular location">
    <subcellularLocation>
        <location evidence="7">Cell inner membrane</location>
    </subcellularLocation>
    <subcellularLocation>
        <location evidence="1">Membrane</location>
        <topology evidence="1">Multi-pass membrane protein</topology>
    </subcellularLocation>
</comment>
<keyword evidence="6 7" id="KW-0472">Membrane</keyword>
<feature type="transmembrane region" description="Helical" evidence="7">
    <location>
        <begin position="30"/>
        <end position="47"/>
    </location>
</feature>
<dbReference type="InterPro" id="IPR029044">
    <property type="entry name" value="Nucleotide-diphossugar_trans"/>
</dbReference>
<evidence type="ECO:0000256" key="4">
    <source>
        <dbReference type="ARBA" id="ARBA00022692"/>
    </source>
</evidence>
<comment type="cofactor">
    <cofactor evidence="7">
        <name>Mg(2+)</name>
        <dbReference type="ChEBI" id="CHEBI:18420"/>
    </cofactor>
</comment>
<dbReference type="InterPro" id="IPR050321">
    <property type="entry name" value="Glycosyltr_2/OpgH_subfam"/>
</dbReference>
<gene>
    <name evidence="11" type="primary">bcsA</name>
    <name evidence="11" type="ORF">C5689_02370</name>
</gene>
<keyword evidence="3 7" id="KW-0808">Transferase</keyword>
<dbReference type="GO" id="GO:0006011">
    <property type="term" value="P:UDP-alpha-D-glucose metabolic process"/>
    <property type="evidence" value="ECO:0007669"/>
    <property type="project" value="InterPro"/>
</dbReference>
<dbReference type="RefSeq" id="WP_108915820.1">
    <property type="nucleotide sequence ID" value="NZ_BGJY01000001.1"/>
</dbReference>
<keyword evidence="7" id="KW-0973">c-di-GMP</keyword>
<keyword evidence="7" id="KW-0997">Cell inner membrane</keyword>
<feature type="compositionally biased region" description="Basic and acidic residues" evidence="8">
    <location>
        <begin position="751"/>
        <end position="762"/>
    </location>
</feature>
<feature type="transmembrane region" description="Helical" evidence="7">
    <location>
        <begin position="539"/>
        <end position="561"/>
    </location>
</feature>
<feature type="transmembrane region" description="Helical" evidence="7">
    <location>
        <begin position="435"/>
        <end position="454"/>
    </location>
</feature>
<dbReference type="AlphaFoldDB" id="A0A2U1SUW3"/>
<evidence type="ECO:0000256" key="3">
    <source>
        <dbReference type="ARBA" id="ARBA00022679"/>
    </source>
</evidence>
<feature type="transmembrane region" description="Helical" evidence="7">
    <location>
        <begin position="54"/>
        <end position="70"/>
    </location>
</feature>
<dbReference type="GO" id="GO:0005886">
    <property type="term" value="C:plasma membrane"/>
    <property type="evidence" value="ECO:0007669"/>
    <property type="project" value="UniProtKB-SubCell"/>
</dbReference>
<dbReference type="InterPro" id="IPR003919">
    <property type="entry name" value="Cell_synth_A"/>
</dbReference>
<feature type="transmembrane region" description="Helical" evidence="7">
    <location>
        <begin position="90"/>
        <end position="110"/>
    </location>
</feature>
<keyword evidence="7" id="KW-1003">Cell membrane</keyword>
<dbReference type="GO" id="GO:0035438">
    <property type="term" value="F:cyclic-di-GMP binding"/>
    <property type="evidence" value="ECO:0007669"/>
    <property type="project" value="InterPro"/>
</dbReference>
<dbReference type="PANTHER" id="PTHR43867:SF2">
    <property type="entry name" value="CELLULOSE SYNTHASE CATALYTIC SUBUNIT A [UDP-FORMING]"/>
    <property type="match status" value="1"/>
</dbReference>
<dbReference type="EC" id="2.4.1.12" evidence="7"/>
<evidence type="ECO:0000256" key="1">
    <source>
        <dbReference type="ARBA" id="ARBA00004141"/>
    </source>
</evidence>
<dbReference type="SUPFAM" id="SSF53448">
    <property type="entry name" value="Nucleotide-diphospho-sugar transferases"/>
    <property type="match status" value="1"/>
</dbReference>
<feature type="region of interest" description="Disordered" evidence="8">
    <location>
        <begin position="718"/>
        <end position="762"/>
    </location>
</feature>
<evidence type="ECO:0000256" key="2">
    <source>
        <dbReference type="ARBA" id="ARBA00022676"/>
    </source>
</evidence>
<dbReference type="GO" id="GO:0016760">
    <property type="term" value="F:cellulose synthase (UDP-forming) activity"/>
    <property type="evidence" value="ECO:0007669"/>
    <property type="project" value="UniProtKB-EC"/>
</dbReference>
<dbReference type="Pfam" id="PF13632">
    <property type="entry name" value="Glyco_trans_2_3"/>
    <property type="match status" value="1"/>
</dbReference>
<dbReference type="InterPro" id="IPR001173">
    <property type="entry name" value="Glyco_trans_2-like"/>
</dbReference>
<dbReference type="PANTHER" id="PTHR43867">
    <property type="entry name" value="CELLULOSE SYNTHASE CATALYTIC SUBUNIT A [UDP-FORMING]"/>
    <property type="match status" value="1"/>
</dbReference>
<keyword evidence="9" id="KW-0732">Signal</keyword>
<feature type="signal peptide" evidence="9">
    <location>
        <begin position="1"/>
        <end position="20"/>
    </location>
</feature>
<evidence type="ECO:0000256" key="6">
    <source>
        <dbReference type="ARBA" id="ARBA00023136"/>
    </source>
</evidence>
<protein>
    <recommendedName>
        <fullName evidence="7">Cellulose synthase catalytic subunit [UDP-forming]</fullName>
        <ecNumber evidence="7">2.4.1.12</ecNumber>
    </recommendedName>
</protein>
<dbReference type="UniPathway" id="UPA00694"/>
<organism evidence="11 12">
    <name type="scientific">Methylosinus sporium</name>
    <dbReference type="NCBI Taxonomy" id="428"/>
    <lineage>
        <taxon>Bacteria</taxon>
        <taxon>Pseudomonadati</taxon>
        <taxon>Pseudomonadota</taxon>
        <taxon>Alphaproteobacteria</taxon>
        <taxon>Hyphomicrobiales</taxon>
        <taxon>Methylocystaceae</taxon>
        <taxon>Methylosinus</taxon>
    </lineage>
</organism>